<sequence length="808" mass="86837">MASPSPPAWLSAALRAHWRAPRWRVWAVLLIAVAAVAAFVPLFDRLGFGFSFVMALAASAAGLDLGAALVRRVRVAARAAEDGDGNGDGPPGPALLWHLWTHAQAQHLALLLPPLAVICVNALRVQNCDFGFGFQAYLLMPALSSAAATSIGLLLGLVLPAPRGRARYLLGAVPVAVLLLAVGYSLWRFYANPPVFSYNLFAGYFPGNLYDEQLDFGAPFYWARAAQLATLSALALLAAWRLDGRSLRLRWRPASPAGRARALVLAAAATAAASWLLAQGGERGFLVAADDIKAALGARYDTEHFTIYYPPGGAIERDIHIIAEDHEFRYAQAVAALGATPRGRITSFYFATPEDKFFWMGARYVYMAKPWRDEIYLHHQPFPHQTLRHEIAHAVTAAFGSPVFRVSAASWLGLPLLFNVGLIEGAAVAADWPGDYGAALTPHQAVKAMQELGMAPPPEQVLSTGFLAFSSARSYTLAGSLVRHLLQTGDRASLQTLYRSGGDFAAAYGVDQEQALGAWEDMISDTTLPPRAAEIVRERFRRPGIFSRVCPHAIARARVRALEEWRRGAFGEALDILATVCRQAPQEPRYRLEYAAYLSAAGDLDAAAAIYRALAEDAEAISSSLRAEALMALAGLSARAGDWPGAIAELERAIELPLEEDLLRNAVALRHAASHAGPAGTALRHYFWGSSAAGNSDPLVYLGHAAQAVAAEPSLGMGHYLFGRNLIDRGVPEQVAASLSEALDLGLHPLVAREAARGLAAAAYLAGDVALVERAASVLSEPEQPLTAQLYGADWLARLHWRQTGSLR</sequence>
<keyword evidence="1" id="KW-0812">Transmembrane</keyword>
<dbReference type="eggNOG" id="COG4783">
    <property type="taxonomic scope" value="Bacteria"/>
</dbReference>
<keyword evidence="1" id="KW-0472">Membrane</keyword>
<keyword evidence="1" id="KW-1133">Transmembrane helix</keyword>
<dbReference type="HOGENOM" id="CLU_353317_0_0_7"/>
<accession>D0LRI5</accession>
<feature type="transmembrane region" description="Helical" evidence="1">
    <location>
        <begin position="137"/>
        <end position="161"/>
    </location>
</feature>
<evidence type="ECO:0000313" key="2">
    <source>
        <dbReference type="EMBL" id="ACY17213.1"/>
    </source>
</evidence>
<feature type="transmembrane region" description="Helical" evidence="1">
    <location>
        <begin position="260"/>
        <end position="278"/>
    </location>
</feature>
<feature type="transmembrane region" description="Helical" evidence="1">
    <location>
        <begin position="221"/>
        <end position="240"/>
    </location>
</feature>
<gene>
    <name evidence="2" type="ordered locus">Hoch_4723</name>
</gene>
<dbReference type="OrthoDB" id="1522169at2"/>
<reference evidence="2 3" key="1">
    <citation type="journal article" date="2010" name="Stand. Genomic Sci.">
        <title>Complete genome sequence of Haliangium ochraceum type strain (SMP-2).</title>
        <authorList>
            <consortium name="US DOE Joint Genome Institute (JGI-PGF)"/>
            <person name="Ivanova N."/>
            <person name="Daum C."/>
            <person name="Lang E."/>
            <person name="Abt B."/>
            <person name="Kopitz M."/>
            <person name="Saunders E."/>
            <person name="Lapidus A."/>
            <person name="Lucas S."/>
            <person name="Glavina Del Rio T."/>
            <person name="Nolan M."/>
            <person name="Tice H."/>
            <person name="Copeland A."/>
            <person name="Cheng J.F."/>
            <person name="Chen F."/>
            <person name="Bruce D."/>
            <person name="Goodwin L."/>
            <person name="Pitluck S."/>
            <person name="Mavromatis K."/>
            <person name="Pati A."/>
            <person name="Mikhailova N."/>
            <person name="Chen A."/>
            <person name="Palaniappan K."/>
            <person name="Land M."/>
            <person name="Hauser L."/>
            <person name="Chang Y.J."/>
            <person name="Jeffries C.D."/>
            <person name="Detter J.C."/>
            <person name="Brettin T."/>
            <person name="Rohde M."/>
            <person name="Goker M."/>
            <person name="Bristow J."/>
            <person name="Markowitz V."/>
            <person name="Eisen J.A."/>
            <person name="Hugenholtz P."/>
            <person name="Kyrpides N.C."/>
            <person name="Klenk H.P."/>
        </authorList>
    </citation>
    <scope>NUCLEOTIDE SEQUENCE [LARGE SCALE GENOMIC DNA]</scope>
    <source>
        <strain evidence="3">DSM 14365 / CIP 107738 / JCM 11303 / AJ 13395 / SMP-2</strain>
    </source>
</reference>
<feature type="transmembrane region" description="Helical" evidence="1">
    <location>
        <begin position="25"/>
        <end position="43"/>
    </location>
</feature>
<dbReference type="KEGG" id="hoh:Hoch_4723"/>
<dbReference type="Proteomes" id="UP000001880">
    <property type="component" value="Chromosome"/>
</dbReference>
<feature type="transmembrane region" description="Helical" evidence="1">
    <location>
        <begin position="168"/>
        <end position="187"/>
    </location>
</feature>
<dbReference type="Gene3D" id="1.25.40.10">
    <property type="entry name" value="Tetratricopeptide repeat domain"/>
    <property type="match status" value="1"/>
</dbReference>
<evidence type="ECO:0000256" key="1">
    <source>
        <dbReference type="SAM" id="Phobius"/>
    </source>
</evidence>
<protein>
    <submittedName>
        <fullName evidence="2">Tetratricopeptide TPR_4</fullName>
    </submittedName>
</protein>
<dbReference type="RefSeq" id="WP_012829811.1">
    <property type="nucleotide sequence ID" value="NC_013440.1"/>
</dbReference>
<name>D0LRI5_HALO1</name>
<evidence type="ECO:0000313" key="3">
    <source>
        <dbReference type="Proteomes" id="UP000001880"/>
    </source>
</evidence>
<dbReference type="AlphaFoldDB" id="D0LRI5"/>
<dbReference type="SUPFAM" id="SSF48452">
    <property type="entry name" value="TPR-like"/>
    <property type="match status" value="1"/>
</dbReference>
<organism evidence="2 3">
    <name type="scientific">Haliangium ochraceum (strain DSM 14365 / JCM 11303 / SMP-2)</name>
    <dbReference type="NCBI Taxonomy" id="502025"/>
    <lineage>
        <taxon>Bacteria</taxon>
        <taxon>Pseudomonadati</taxon>
        <taxon>Myxococcota</taxon>
        <taxon>Polyangia</taxon>
        <taxon>Haliangiales</taxon>
        <taxon>Kofleriaceae</taxon>
        <taxon>Haliangium</taxon>
    </lineage>
</organism>
<dbReference type="STRING" id="502025.Hoch_4723"/>
<feature type="transmembrane region" description="Helical" evidence="1">
    <location>
        <begin position="49"/>
        <end position="70"/>
    </location>
</feature>
<proteinExistence type="predicted"/>
<feature type="transmembrane region" description="Helical" evidence="1">
    <location>
        <begin position="108"/>
        <end position="125"/>
    </location>
</feature>
<dbReference type="EMBL" id="CP001804">
    <property type="protein sequence ID" value="ACY17213.1"/>
    <property type="molecule type" value="Genomic_DNA"/>
</dbReference>
<keyword evidence="3" id="KW-1185">Reference proteome</keyword>
<dbReference type="InterPro" id="IPR011990">
    <property type="entry name" value="TPR-like_helical_dom_sf"/>
</dbReference>